<protein>
    <recommendedName>
        <fullName evidence="2">DUF1618 domain-containing protein</fullName>
    </recommendedName>
</protein>
<feature type="region of interest" description="Disordered" evidence="1">
    <location>
        <begin position="114"/>
        <end position="141"/>
    </location>
</feature>
<dbReference type="OrthoDB" id="685663at2759"/>
<dbReference type="PANTHER" id="PTHR33074:SF109">
    <property type="entry name" value="OS01G0601950 PROTEIN"/>
    <property type="match status" value="1"/>
</dbReference>
<dbReference type="EMBL" id="RWGY01000007">
    <property type="protein sequence ID" value="TVU38882.1"/>
    <property type="molecule type" value="Genomic_DNA"/>
</dbReference>
<feature type="domain" description="DUF1618" evidence="2">
    <location>
        <begin position="261"/>
        <end position="350"/>
    </location>
</feature>
<evidence type="ECO:0000256" key="1">
    <source>
        <dbReference type="SAM" id="MobiDB-lite"/>
    </source>
</evidence>
<dbReference type="PANTHER" id="PTHR33074">
    <property type="entry name" value="EXPRESSED PROTEIN-RELATED"/>
    <property type="match status" value="1"/>
</dbReference>
<dbReference type="InterPro" id="IPR011676">
    <property type="entry name" value="DUF1618"/>
</dbReference>
<dbReference type="Gramene" id="TVU38882">
    <property type="protein sequence ID" value="TVU38882"/>
    <property type="gene ID" value="EJB05_12277"/>
</dbReference>
<comment type="caution">
    <text evidence="3">The sequence shown here is derived from an EMBL/GenBank/DDBJ whole genome shotgun (WGS) entry which is preliminary data.</text>
</comment>
<reference evidence="3 4" key="1">
    <citation type="journal article" date="2019" name="Sci. Rep.">
        <title>A high-quality genome of Eragrostis curvula grass provides insights into Poaceae evolution and supports new strategies to enhance forage quality.</title>
        <authorList>
            <person name="Carballo J."/>
            <person name="Santos B.A.C.M."/>
            <person name="Zappacosta D."/>
            <person name="Garbus I."/>
            <person name="Selva J.P."/>
            <person name="Gallo C.A."/>
            <person name="Diaz A."/>
            <person name="Albertini E."/>
            <person name="Caccamo M."/>
            <person name="Echenique V."/>
        </authorList>
    </citation>
    <scope>NUCLEOTIDE SEQUENCE [LARGE SCALE GENOMIC DNA]</scope>
    <source>
        <strain evidence="4">cv. Victoria</strain>
        <tissue evidence="3">Leaf</tissue>
    </source>
</reference>
<name>A0A5J9VR67_9POAL</name>
<keyword evidence="4" id="KW-1185">Reference proteome</keyword>
<sequence length="445" mass="49403">MDSDASPAAEDHPAKRARITLSEHHDWAMVDGFLRPPRGDDLNCASKGESLVVGFRAVAPPKTSHIFFTLHPANKEGPSSSPHYSEVLASDAKAVAAHRDAVLLRFVIRGDPAAHSTDDCSDDDEEFSPSRSTDDASDDEGFLPSIREEFIVYKASPLSLISLPTCGHSFVNTRANNMGILCRNDEEFVVAHLRVTPKRHDDAGRSECLVTAELCSRLGKDKDGPWRTVKDVPIRCAEGKGEELCWWETDAVVPFGQYLCWVDYLRGILFCDVFSPCPELKYVPLPVDPYKGRINRHFGGRGPLSAFRSVCVTGDGGALKFVDVASSRCWFYGRPPHRGNSAIRSWTLSTDSFLEFPLVDSKDPHKIYFALREETCLYGKTNLVAVNMLSNKLASLTPYTFGSFEDCEGDDMDKFTASCNLCYNEPFLPCEFSKYLDLDVPDTKS</sequence>
<evidence type="ECO:0000313" key="4">
    <source>
        <dbReference type="Proteomes" id="UP000324897"/>
    </source>
</evidence>
<evidence type="ECO:0000313" key="3">
    <source>
        <dbReference type="EMBL" id="TVU38882.1"/>
    </source>
</evidence>
<feature type="non-terminal residue" evidence="3">
    <location>
        <position position="1"/>
    </location>
</feature>
<proteinExistence type="predicted"/>
<evidence type="ECO:0000259" key="2">
    <source>
        <dbReference type="Pfam" id="PF07762"/>
    </source>
</evidence>
<organism evidence="3 4">
    <name type="scientific">Eragrostis curvula</name>
    <name type="common">weeping love grass</name>
    <dbReference type="NCBI Taxonomy" id="38414"/>
    <lineage>
        <taxon>Eukaryota</taxon>
        <taxon>Viridiplantae</taxon>
        <taxon>Streptophyta</taxon>
        <taxon>Embryophyta</taxon>
        <taxon>Tracheophyta</taxon>
        <taxon>Spermatophyta</taxon>
        <taxon>Magnoliopsida</taxon>
        <taxon>Liliopsida</taxon>
        <taxon>Poales</taxon>
        <taxon>Poaceae</taxon>
        <taxon>PACMAD clade</taxon>
        <taxon>Chloridoideae</taxon>
        <taxon>Eragrostideae</taxon>
        <taxon>Eragrostidinae</taxon>
        <taxon>Eragrostis</taxon>
    </lineage>
</organism>
<accession>A0A5J9VR67</accession>
<dbReference type="Proteomes" id="UP000324897">
    <property type="component" value="Chromosome 4"/>
</dbReference>
<gene>
    <name evidence="3" type="ORF">EJB05_12277</name>
</gene>
<dbReference type="AlphaFoldDB" id="A0A5J9VR67"/>
<dbReference type="Pfam" id="PF07762">
    <property type="entry name" value="DUF1618"/>
    <property type="match status" value="1"/>
</dbReference>